<evidence type="ECO:0000256" key="1">
    <source>
        <dbReference type="SAM" id="MobiDB-lite"/>
    </source>
</evidence>
<dbReference type="EMBL" id="JAGKQM010000012">
    <property type="protein sequence ID" value="KAH0898645.1"/>
    <property type="molecule type" value="Genomic_DNA"/>
</dbReference>
<reference evidence="2 3" key="1">
    <citation type="submission" date="2021-05" db="EMBL/GenBank/DDBJ databases">
        <title>Genome Assembly of Synthetic Allotetraploid Brassica napus Reveals Homoeologous Exchanges between Subgenomes.</title>
        <authorList>
            <person name="Davis J.T."/>
        </authorList>
    </citation>
    <scope>NUCLEOTIDE SEQUENCE [LARGE SCALE GENOMIC DNA]</scope>
    <source>
        <strain evidence="3">cv. Da-Ae</strain>
        <tissue evidence="2">Seedling</tissue>
    </source>
</reference>
<keyword evidence="3" id="KW-1185">Reference proteome</keyword>
<feature type="region of interest" description="Disordered" evidence="1">
    <location>
        <begin position="89"/>
        <end position="113"/>
    </location>
</feature>
<evidence type="ECO:0000313" key="3">
    <source>
        <dbReference type="Proteomes" id="UP000824890"/>
    </source>
</evidence>
<dbReference type="Proteomes" id="UP000824890">
    <property type="component" value="Unassembled WGS sequence"/>
</dbReference>
<evidence type="ECO:0000313" key="2">
    <source>
        <dbReference type="EMBL" id="KAH0898645.1"/>
    </source>
</evidence>
<accession>A0ABQ8B307</accession>
<comment type="caution">
    <text evidence="2">The sequence shown here is derived from an EMBL/GenBank/DDBJ whole genome shotgun (WGS) entry which is preliminary data.</text>
</comment>
<sequence length="113" mass="12577">LFHSAVEHDAKIQDGRYGGDKRRAEETRFHRRLNSSSCPQYLPQLHQKMVEGNSGVSLKSGENEGKPKVMMSRLEDKVEMAQKEVQAAMFGGLARKRDEDGKKTEDGGENGAS</sequence>
<feature type="compositionally biased region" description="Basic and acidic residues" evidence="1">
    <location>
        <begin position="95"/>
        <end position="106"/>
    </location>
</feature>
<gene>
    <name evidence="2" type="ORF">HID58_048213</name>
</gene>
<organism evidence="2 3">
    <name type="scientific">Brassica napus</name>
    <name type="common">Rape</name>
    <dbReference type="NCBI Taxonomy" id="3708"/>
    <lineage>
        <taxon>Eukaryota</taxon>
        <taxon>Viridiplantae</taxon>
        <taxon>Streptophyta</taxon>
        <taxon>Embryophyta</taxon>
        <taxon>Tracheophyta</taxon>
        <taxon>Spermatophyta</taxon>
        <taxon>Magnoliopsida</taxon>
        <taxon>eudicotyledons</taxon>
        <taxon>Gunneridae</taxon>
        <taxon>Pentapetalae</taxon>
        <taxon>rosids</taxon>
        <taxon>malvids</taxon>
        <taxon>Brassicales</taxon>
        <taxon>Brassicaceae</taxon>
        <taxon>Brassiceae</taxon>
        <taxon>Brassica</taxon>
    </lineage>
</organism>
<feature type="non-terminal residue" evidence="2">
    <location>
        <position position="1"/>
    </location>
</feature>
<name>A0ABQ8B307_BRANA</name>
<proteinExistence type="predicted"/>
<protein>
    <submittedName>
        <fullName evidence="2">Uncharacterized protein</fullName>
    </submittedName>
</protein>